<organism evidence="3 4">
    <name type="scientific">Hyphomonas neptunium (strain ATCC 15444)</name>
    <dbReference type="NCBI Taxonomy" id="228405"/>
    <lineage>
        <taxon>Bacteria</taxon>
        <taxon>Pseudomonadati</taxon>
        <taxon>Pseudomonadota</taxon>
        <taxon>Alphaproteobacteria</taxon>
        <taxon>Hyphomonadales</taxon>
        <taxon>Hyphomonadaceae</taxon>
        <taxon>Hyphomonas</taxon>
    </lineage>
</organism>
<dbReference type="EMBL" id="CP000158">
    <property type="protein sequence ID" value="ABI77017.1"/>
    <property type="molecule type" value="Genomic_DNA"/>
</dbReference>
<keyword evidence="1" id="KW-0732">Signal</keyword>
<dbReference type="PANTHER" id="PTHR37089:SF3">
    <property type="entry name" value="EXPORTED PROTEIN"/>
    <property type="match status" value="1"/>
</dbReference>
<dbReference type="InterPro" id="IPR007893">
    <property type="entry name" value="Spore_coat_U/FanG"/>
</dbReference>
<proteinExistence type="predicted"/>
<accession>Q0C623</accession>
<dbReference type="Proteomes" id="UP000001959">
    <property type="component" value="Chromosome"/>
</dbReference>
<dbReference type="PANTHER" id="PTHR37089">
    <property type="entry name" value="PROTEIN U-RELATED"/>
    <property type="match status" value="1"/>
</dbReference>
<dbReference type="SMART" id="SM00972">
    <property type="entry name" value="SCPU"/>
    <property type="match status" value="1"/>
</dbReference>
<dbReference type="HOGENOM" id="CLU_103262_5_0_5"/>
<feature type="signal peptide" evidence="1">
    <location>
        <begin position="1"/>
        <end position="20"/>
    </location>
</feature>
<dbReference type="InterPro" id="IPR053167">
    <property type="entry name" value="Spore_coat_component"/>
</dbReference>
<dbReference type="AlphaFoldDB" id="Q0C623"/>
<dbReference type="STRING" id="228405.HNE_0086"/>
<evidence type="ECO:0000256" key="1">
    <source>
        <dbReference type="SAM" id="SignalP"/>
    </source>
</evidence>
<evidence type="ECO:0000259" key="2">
    <source>
        <dbReference type="Pfam" id="PF05229"/>
    </source>
</evidence>
<dbReference type="KEGG" id="hne:HNE_0086"/>
<name>Q0C623_HYPNA</name>
<evidence type="ECO:0000313" key="3">
    <source>
        <dbReference type="EMBL" id="ABI77017.1"/>
    </source>
</evidence>
<dbReference type="eggNOG" id="COG5430">
    <property type="taxonomic scope" value="Bacteria"/>
</dbReference>
<protein>
    <submittedName>
        <fullName evidence="3">Spore coat family protein</fullName>
    </submittedName>
</protein>
<dbReference type="Pfam" id="PF05229">
    <property type="entry name" value="SCPU"/>
    <property type="match status" value="1"/>
</dbReference>
<reference evidence="3 4" key="1">
    <citation type="journal article" date="2006" name="J. Bacteriol.">
        <title>Comparative genomic evidence for a close relationship between the dimorphic prosthecate bacteria Hyphomonas neptunium and Caulobacter crescentus.</title>
        <authorList>
            <person name="Badger J.H."/>
            <person name="Hoover T.R."/>
            <person name="Brun Y.V."/>
            <person name="Weiner R.M."/>
            <person name="Laub M.T."/>
            <person name="Alexandre G."/>
            <person name="Mrazek J."/>
            <person name="Ren Q."/>
            <person name="Paulsen I.T."/>
            <person name="Nelson K.E."/>
            <person name="Khouri H.M."/>
            <person name="Radune D."/>
            <person name="Sosa J."/>
            <person name="Dodson R.J."/>
            <person name="Sullivan S.A."/>
            <person name="Rosovitz M.J."/>
            <person name="Madupu R."/>
            <person name="Brinkac L.M."/>
            <person name="Durkin A.S."/>
            <person name="Daugherty S.C."/>
            <person name="Kothari S.P."/>
            <person name="Giglio M.G."/>
            <person name="Zhou L."/>
            <person name="Haft D.H."/>
            <person name="Selengut J.D."/>
            <person name="Davidsen T.M."/>
            <person name="Yang Q."/>
            <person name="Zafar N."/>
            <person name="Ward N.L."/>
        </authorList>
    </citation>
    <scope>NUCLEOTIDE SEQUENCE [LARGE SCALE GENOMIC DNA]</scope>
    <source>
        <strain evidence="3 4">ATCC 15444</strain>
    </source>
</reference>
<dbReference type="RefSeq" id="WP_011645120.1">
    <property type="nucleotide sequence ID" value="NC_008358.1"/>
</dbReference>
<feature type="chain" id="PRO_5004169982" evidence="1">
    <location>
        <begin position="21"/>
        <end position="154"/>
    </location>
</feature>
<gene>
    <name evidence="3" type="ordered locus">HNE_0086</name>
</gene>
<keyword evidence="4" id="KW-1185">Reference proteome</keyword>
<evidence type="ECO:0000313" key="4">
    <source>
        <dbReference type="Proteomes" id="UP000001959"/>
    </source>
</evidence>
<sequence length="154" mass="15527">MIRKLMATAVLAVCAQAAHAATANGTLDVQATVVNTCVVLTAPVVFASVGLDEVTANGSITVNCTNTSAFTVALDGGDSGDISARSLTHASLPASFNYQLYTDAGLTTVWGDGVTGSQANGSGPSQTLTVYGRTTSTPDTAGAYADEVQVTVTY</sequence>
<feature type="domain" description="Spore coat protein U/FanG" evidence="2">
    <location>
        <begin position="24"/>
        <end position="151"/>
    </location>
</feature>